<keyword evidence="2" id="KW-1185">Reference proteome</keyword>
<organism evidence="1 2">
    <name type="scientific">Cymbomonas tetramitiformis</name>
    <dbReference type="NCBI Taxonomy" id="36881"/>
    <lineage>
        <taxon>Eukaryota</taxon>
        <taxon>Viridiplantae</taxon>
        <taxon>Chlorophyta</taxon>
        <taxon>Pyramimonadophyceae</taxon>
        <taxon>Pyramimonadales</taxon>
        <taxon>Pyramimonadaceae</taxon>
        <taxon>Cymbomonas</taxon>
    </lineage>
</organism>
<protein>
    <submittedName>
        <fullName evidence="1">Uncharacterized protein</fullName>
    </submittedName>
</protein>
<dbReference type="Proteomes" id="UP001190700">
    <property type="component" value="Unassembled WGS sequence"/>
</dbReference>
<evidence type="ECO:0000313" key="2">
    <source>
        <dbReference type="Proteomes" id="UP001190700"/>
    </source>
</evidence>
<gene>
    <name evidence="1" type="ORF">CYMTET_52519</name>
</gene>
<comment type="caution">
    <text evidence="1">The sequence shown here is derived from an EMBL/GenBank/DDBJ whole genome shotgun (WGS) entry which is preliminary data.</text>
</comment>
<evidence type="ECO:0000313" key="1">
    <source>
        <dbReference type="EMBL" id="KAK3237409.1"/>
    </source>
</evidence>
<sequence>MSTGRQHARMAAVHSALASLRLRHQQHFTVRCGLGVSGGAHAPDTKVESITPIVDMSFDHYELTPQHPPLFFPPCVPLGHCLVVFGGVASLIPPLLLSALAEWSHTAFSTFAPLGVSTSLHSLCWCHTSSHRIAWALDDDVLAALDFVHHRELRRRPPSIAGARFAGWPVGVVIPTAHAWAYAPRARI</sequence>
<reference evidence="1 2" key="1">
    <citation type="journal article" date="2015" name="Genome Biol. Evol.">
        <title>Comparative Genomics of a Bacterivorous Green Alga Reveals Evolutionary Causalities and Consequences of Phago-Mixotrophic Mode of Nutrition.</title>
        <authorList>
            <person name="Burns J.A."/>
            <person name="Paasch A."/>
            <person name="Narechania A."/>
            <person name="Kim E."/>
        </authorList>
    </citation>
    <scope>NUCLEOTIDE SEQUENCE [LARGE SCALE GENOMIC DNA]</scope>
    <source>
        <strain evidence="1 2">PLY_AMNH</strain>
    </source>
</reference>
<accession>A0AAE0BKJ7</accession>
<dbReference type="AlphaFoldDB" id="A0AAE0BKJ7"/>
<proteinExistence type="predicted"/>
<dbReference type="EMBL" id="LGRX02034605">
    <property type="protein sequence ID" value="KAK3237409.1"/>
    <property type="molecule type" value="Genomic_DNA"/>
</dbReference>
<name>A0AAE0BKJ7_9CHLO</name>